<reference evidence="5" key="1">
    <citation type="submission" date="2020-05" db="EMBL/GenBank/DDBJ databases">
        <title>Mycena genomes resolve the evolution of fungal bioluminescence.</title>
        <authorList>
            <person name="Tsai I.J."/>
        </authorList>
    </citation>
    <scope>NUCLEOTIDE SEQUENCE</scope>
    <source>
        <strain evidence="5">110903Hualien_Pintung</strain>
    </source>
</reference>
<dbReference type="PANTHER" id="PTHR48027">
    <property type="entry name" value="HETEROGENEOUS NUCLEAR RIBONUCLEOPROTEIN 87F-RELATED"/>
    <property type="match status" value="1"/>
</dbReference>
<dbReference type="Proteomes" id="UP000613580">
    <property type="component" value="Unassembled WGS sequence"/>
</dbReference>
<gene>
    <name evidence="5" type="ORF">HMN09_00951800</name>
</gene>
<protein>
    <submittedName>
        <fullName evidence="5">RRM domain-containing protein</fullName>
    </submittedName>
</protein>
<keyword evidence="1 2" id="KW-0694">RNA-binding</keyword>
<keyword evidence="6" id="KW-1185">Reference proteome</keyword>
<accession>A0A8H6W3S7</accession>
<sequence>MSKLYVGNLSWNTTDDLLKEAFQQYGQVTDSVHMKDRETGRCRGFGFVTMSTPDEAQAAIAGLNEQELDGRRLRVNVAQGKPGGGGGGWTGYGGGGNSNRGGFDNGGE</sequence>
<dbReference type="AlphaFoldDB" id="A0A8H6W3S7"/>
<evidence type="ECO:0000256" key="3">
    <source>
        <dbReference type="SAM" id="MobiDB-lite"/>
    </source>
</evidence>
<dbReference type="InterPro" id="IPR048289">
    <property type="entry name" value="RRM2_NsCP33-like"/>
</dbReference>
<evidence type="ECO:0000313" key="5">
    <source>
        <dbReference type="EMBL" id="KAF7300663.1"/>
    </source>
</evidence>
<comment type="caution">
    <text evidence="5">The sequence shown here is derived from an EMBL/GenBank/DDBJ whole genome shotgun (WGS) entry which is preliminary data.</text>
</comment>
<dbReference type="InterPro" id="IPR012677">
    <property type="entry name" value="Nucleotide-bd_a/b_plait_sf"/>
</dbReference>
<dbReference type="CDD" id="cd21608">
    <property type="entry name" value="RRM2_NsCP33_like"/>
    <property type="match status" value="1"/>
</dbReference>
<dbReference type="SUPFAM" id="SSF54928">
    <property type="entry name" value="RNA-binding domain, RBD"/>
    <property type="match status" value="1"/>
</dbReference>
<feature type="region of interest" description="Disordered" evidence="3">
    <location>
        <begin position="77"/>
        <end position="108"/>
    </location>
</feature>
<evidence type="ECO:0000256" key="1">
    <source>
        <dbReference type="ARBA" id="ARBA00022884"/>
    </source>
</evidence>
<dbReference type="Gene3D" id="3.30.70.330">
    <property type="match status" value="1"/>
</dbReference>
<dbReference type="PROSITE" id="PS50102">
    <property type="entry name" value="RRM"/>
    <property type="match status" value="1"/>
</dbReference>
<dbReference type="InterPro" id="IPR035979">
    <property type="entry name" value="RBD_domain_sf"/>
</dbReference>
<evidence type="ECO:0000259" key="4">
    <source>
        <dbReference type="PROSITE" id="PS50102"/>
    </source>
</evidence>
<feature type="domain" description="RRM" evidence="4">
    <location>
        <begin position="2"/>
        <end position="80"/>
    </location>
</feature>
<dbReference type="EMBL" id="JACAZE010000013">
    <property type="protein sequence ID" value="KAF7300663.1"/>
    <property type="molecule type" value="Genomic_DNA"/>
</dbReference>
<feature type="compositionally biased region" description="Gly residues" evidence="3">
    <location>
        <begin position="81"/>
        <end position="108"/>
    </location>
</feature>
<evidence type="ECO:0000313" key="6">
    <source>
        <dbReference type="Proteomes" id="UP000613580"/>
    </source>
</evidence>
<dbReference type="SMART" id="SM00360">
    <property type="entry name" value="RRM"/>
    <property type="match status" value="1"/>
</dbReference>
<dbReference type="Pfam" id="PF00076">
    <property type="entry name" value="RRM_1"/>
    <property type="match status" value="1"/>
</dbReference>
<proteinExistence type="predicted"/>
<dbReference type="InterPro" id="IPR000504">
    <property type="entry name" value="RRM_dom"/>
</dbReference>
<name>A0A8H6W3S7_MYCCL</name>
<dbReference type="GO" id="GO:0003723">
    <property type="term" value="F:RNA binding"/>
    <property type="evidence" value="ECO:0007669"/>
    <property type="project" value="UniProtKB-UniRule"/>
</dbReference>
<organism evidence="5 6">
    <name type="scientific">Mycena chlorophos</name>
    <name type="common">Agaric fungus</name>
    <name type="synonym">Agaricus chlorophos</name>
    <dbReference type="NCBI Taxonomy" id="658473"/>
    <lineage>
        <taxon>Eukaryota</taxon>
        <taxon>Fungi</taxon>
        <taxon>Dikarya</taxon>
        <taxon>Basidiomycota</taxon>
        <taxon>Agaricomycotina</taxon>
        <taxon>Agaricomycetes</taxon>
        <taxon>Agaricomycetidae</taxon>
        <taxon>Agaricales</taxon>
        <taxon>Marasmiineae</taxon>
        <taxon>Mycenaceae</taxon>
        <taxon>Mycena</taxon>
    </lineage>
</organism>
<evidence type="ECO:0000256" key="2">
    <source>
        <dbReference type="PROSITE-ProRule" id="PRU00176"/>
    </source>
</evidence>
<dbReference type="InterPro" id="IPR052462">
    <property type="entry name" value="SLIRP/GR-RBP-like"/>
</dbReference>
<dbReference type="OrthoDB" id="439808at2759"/>